<dbReference type="EMBL" id="MSZS01000001">
    <property type="protein sequence ID" value="PKX99511.1"/>
    <property type="molecule type" value="Genomic_DNA"/>
</dbReference>
<dbReference type="STRING" id="1392255.A0A2I1CPF8"/>
<reference evidence="4" key="1">
    <citation type="journal article" date="2018" name="Proc. Natl. Acad. Sci. U.S.A.">
        <title>Linking secondary metabolites to gene clusters through genome sequencing of six diverse Aspergillus species.</title>
        <authorList>
            <person name="Kaerboelling I."/>
            <person name="Vesth T.C."/>
            <person name="Frisvad J.C."/>
            <person name="Nybo J.L."/>
            <person name="Theobald S."/>
            <person name="Kuo A."/>
            <person name="Bowyer P."/>
            <person name="Matsuda Y."/>
            <person name="Mondo S."/>
            <person name="Lyhne E.K."/>
            <person name="Kogle M.E."/>
            <person name="Clum A."/>
            <person name="Lipzen A."/>
            <person name="Salamov A."/>
            <person name="Ngan C.Y."/>
            <person name="Daum C."/>
            <person name="Chiniquy J."/>
            <person name="Barry K."/>
            <person name="LaButti K."/>
            <person name="Haridas S."/>
            <person name="Simmons B.A."/>
            <person name="Magnuson J.K."/>
            <person name="Mortensen U.H."/>
            <person name="Larsen T.O."/>
            <person name="Grigoriev I.V."/>
            <person name="Baker S.E."/>
            <person name="Andersen M.R."/>
        </authorList>
    </citation>
    <scope>NUCLEOTIDE SEQUENCE [LARGE SCALE GENOMIC DNA]</scope>
    <source>
        <strain evidence="4">IBT 16806</strain>
    </source>
</reference>
<dbReference type="OrthoDB" id="3034003at2759"/>
<feature type="region of interest" description="Disordered" evidence="1">
    <location>
        <begin position="787"/>
        <end position="839"/>
    </location>
</feature>
<gene>
    <name evidence="3" type="ORF">P174DRAFT_383269</name>
</gene>
<evidence type="ECO:0000256" key="2">
    <source>
        <dbReference type="SAM" id="Phobius"/>
    </source>
</evidence>
<feature type="compositionally biased region" description="Polar residues" evidence="1">
    <location>
        <begin position="796"/>
        <end position="805"/>
    </location>
</feature>
<protein>
    <submittedName>
        <fullName evidence="3">Uncharacterized protein</fullName>
    </submittedName>
</protein>
<evidence type="ECO:0000313" key="4">
    <source>
        <dbReference type="Proteomes" id="UP000234474"/>
    </source>
</evidence>
<feature type="transmembrane region" description="Helical" evidence="2">
    <location>
        <begin position="15"/>
        <end position="40"/>
    </location>
</feature>
<keyword evidence="2" id="KW-1133">Transmembrane helix</keyword>
<accession>A0A2I1CPF8</accession>
<comment type="caution">
    <text evidence="3">The sequence shown here is derived from an EMBL/GenBank/DDBJ whole genome shotgun (WGS) entry which is preliminary data.</text>
</comment>
<keyword evidence="2" id="KW-0472">Membrane</keyword>
<dbReference type="RefSeq" id="XP_024688106.1">
    <property type="nucleotide sequence ID" value="XM_024823152.1"/>
</dbReference>
<name>A0A2I1CPF8_ASPN1</name>
<dbReference type="VEuPathDB" id="FungiDB:P174DRAFT_383269"/>
<sequence>MAATLTDLTVSDVSGMIAVGIAVVQVLIPVALPVILLGFLKSSQPTFSASTWSALARELHSSYWPTILRTDSSASGGYAVSVVSWSRTGAKILTALAAIVTPLGLYQDIVAQEPISAQFHYLEDRSVFGKNTPPRNADIRFSRICGGFGPMICPGSPGNTTWYKNASGEFVDVDRYDTSIPVHLMESFQSGLSTMKASVSSIFDIQSRYTTTSQTIDISNPLDNGTGYSLSQLRPIQSHITDRSYHLVEGLVIDLQAGGIGFRNHTAPPWRPLGSEWSEDLLFVEPETQCVDVNLTIEYQVAKSREGYTDIVLTDRGGFSNFPTEFSPLNWTTTHSQDDSELLQRAFTAAWVNNFVSMIFMNVTNPRNYNGSGERAFRYLDSHQGKRFSLSRGETGFGTAIISHPSLRSVPYGSYLDGTDMAVDGVNSSNSNIGNFTRYKPALYQNPFHIESFNFTAATDLCSRTTSLDYANISNIHVNCGLVYGVPQRQTPGDPIMFNDPGSNWSIPLYSCAAGVKATIKTVSFRFNGSDDLSGLRVTAIRPKEYIDNSSKPLWGVENSHLLLRDVRPLWGLVSPEAASKLGLSTLRKEHLWLPGTGKSNIFTTSPDYQNLPGVYFYGRALAGAFDVGSNSMGFFDYSGASSISLLLQWQKLSQTFSGTAEALDLIWTDIAANYVLGTRSMATSATGGDGAKRPETSAPDVSVIFYAKSVRLHMLYGIPAFLTLAMILLVCAFALVSIFLQGSGPRRMTKFLNWTSTGRIFTSLNQDSDGSVIYLSPKLSKMWTKEEGRRGITVMDQSESATSESKPEQEAGSTEPAPEQESETPPVQQRLLQDETAP</sequence>
<keyword evidence="2" id="KW-0812">Transmembrane</keyword>
<keyword evidence="4" id="KW-1185">Reference proteome</keyword>
<dbReference type="AlphaFoldDB" id="A0A2I1CPF8"/>
<proteinExistence type="predicted"/>
<evidence type="ECO:0000313" key="3">
    <source>
        <dbReference type="EMBL" id="PKX99511.1"/>
    </source>
</evidence>
<dbReference type="OMA" id="IFDIEWR"/>
<organism evidence="3 4">
    <name type="scientific">Aspergillus novofumigatus (strain IBT 16806)</name>
    <dbReference type="NCBI Taxonomy" id="1392255"/>
    <lineage>
        <taxon>Eukaryota</taxon>
        <taxon>Fungi</taxon>
        <taxon>Dikarya</taxon>
        <taxon>Ascomycota</taxon>
        <taxon>Pezizomycotina</taxon>
        <taxon>Eurotiomycetes</taxon>
        <taxon>Eurotiomycetidae</taxon>
        <taxon>Eurotiales</taxon>
        <taxon>Aspergillaceae</taxon>
        <taxon>Aspergillus</taxon>
        <taxon>Aspergillus subgen. Fumigati</taxon>
    </lineage>
</organism>
<feature type="transmembrane region" description="Helical" evidence="2">
    <location>
        <begin position="716"/>
        <end position="741"/>
    </location>
</feature>
<dbReference type="Proteomes" id="UP000234474">
    <property type="component" value="Unassembled WGS sequence"/>
</dbReference>
<dbReference type="GeneID" id="36530478"/>
<evidence type="ECO:0000256" key="1">
    <source>
        <dbReference type="SAM" id="MobiDB-lite"/>
    </source>
</evidence>